<comment type="similarity">
    <text evidence="1">Belongs to the ARG7 family.</text>
</comment>
<dbReference type="AlphaFoldDB" id="A0AAD8W335"/>
<gene>
    <name evidence="2" type="ORF">QYE76_007377</name>
</gene>
<accession>A0AAD8W335</accession>
<evidence type="ECO:0000313" key="2">
    <source>
        <dbReference type="EMBL" id="KAK1633062.1"/>
    </source>
</evidence>
<evidence type="ECO:0000313" key="3">
    <source>
        <dbReference type="Proteomes" id="UP001231189"/>
    </source>
</evidence>
<keyword evidence="3" id="KW-1185">Reference proteome</keyword>
<organism evidence="2 3">
    <name type="scientific">Lolium multiflorum</name>
    <name type="common">Italian ryegrass</name>
    <name type="synonym">Lolium perenne subsp. multiflorum</name>
    <dbReference type="NCBI Taxonomy" id="4521"/>
    <lineage>
        <taxon>Eukaryota</taxon>
        <taxon>Viridiplantae</taxon>
        <taxon>Streptophyta</taxon>
        <taxon>Embryophyta</taxon>
        <taxon>Tracheophyta</taxon>
        <taxon>Spermatophyta</taxon>
        <taxon>Magnoliopsida</taxon>
        <taxon>Liliopsida</taxon>
        <taxon>Poales</taxon>
        <taxon>Poaceae</taxon>
        <taxon>BOP clade</taxon>
        <taxon>Pooideae</taxon>
        <taxon>Poodae</taxon>
        <taxon>Poeae</taxon>
        <taxon>Poeae Chloroplast Group 2 (Poeae type)</taxon>
        <taxon>Loliodinae</taxon>
        <taxon>Loliinae</taxon>
        <taxon>Lolium</taxon>
    </lineage>
</organism>
<dbReference type="EMBL" id="JAUUTY010000005">
    <property type="protein sequence ID" value="KAK1633062.1"/>
    <property type="molecule type" value="Genomic_DNA"/>
</dbReference>
<proteinExistence type="inferred from homology"/>
<protein>
    <recommendedName>
        <fullName evidence="4">Auxin-responsive protein SAUR36</fullName>
    </recommendedName>
</protein>
<dbReference type="PANTHER" id="PTHR31175:SF24">
    <property type="entry name" value="OS09G0545500 PROTEIN"/>
    <property type="match status" value="1"/>
</dbReference>
<dbReference type="Pfam" id="PF02519">
    <property type="entry name" value="Auxin_inducible"/>
    <property type="match status" value="1"/>
</dbReference>
<evidence type="ECO:0000256" key="1">
    <source>
        <dbReference type="ARBA" id="ARBA00006974"/>
    </source>
</evidence>
<dbReference type="InterPro" id="IPR003676">
    <property type="entry name" value="SAUR_fam"/>
</dbReference>
<evidence type="ECO:0008006" key="4">
    <source>
        <dbReference type="Google" id="ProtNLM"/>
    </source>
</evidence>
<reference evidence="2" key="1">
    <citation type="submission" date="2023-07" db="EMBL/GenBank/DDBJ databases">
        <title>A chromosome-level genome assembly of Lolium multiflorum.</title>
        <authorList>
            <person name="Chen Y."/>
            <person name="Copetti D."/>
            <person name="Kolliker R."/>
            <person name="Studer B."/>
        </authorList>
    </citation>
    <scope>NUCLEOTIDE SEQUENCE</scope>
    <source>
        <strain evidence="2">02402/16</strain>
        <tissue evidence="2">Leaf</tissue>
    </source>
</reference>
<sequence length="139" mass="15540">MAMIHPKRIAQLVRKWQRVKTASRDDEACCTASPVADKGHCAMYTADGRRFEIPLAYLGTTVLGELLRMSKEEFGFTCNSGIILPFDAVVMEYVMCLLRRNASHEVERAFLSSVVMPCQYPSCMVPHVALHQQLAVCSS</sequence>
<dbReference type="Proteomes" id="UP001231189">
    <property type="component" value="Unassembled WGS sequence"/>
</dbReference>
<comment type="caution">
    <text evidence="2">The sequence shown here is derived from an EMBL/GenBank/DDBJ whole genome shotgun (WGS) entry which is preliminary data.</text>
</comment>
<dbReference type="GO" id="GO:0009733">
    <property type="term" value="P:response to auxin"/>
    <property type="evidence" value="ECO:0007669"/>
    <property type="project" value="InterPro"/>
</dbReference>
<dbReference type="PANTHER" id="PTHR31175">
    <property type="entry name" value="AUXIN-RESPONSIVE FAMILY PROTEIN"/>
    <property type="match status" value="1"/>
</dbReference>
<name>A0AAD8W335_LOLMU</name>